<dbReference type="OrthoDB" id="7596694at2"/>
<reference evidence="2" key="1">
    <citation type="submission" date="2016-10" db="EMBL/GenBank/DDBJ databases">
        <authorList>
            <person name="Varghese N."/>
            <person name="Submissions S."/>
        </authorList>
    </citation>
    <scope>NUCLEOTIDE SEQUENCE [LARGE SCALE GENOMIC DNA]</scope>
    <source>
        <strain evidence="2">DSM 44437</strain>
    </source>
</reference>
<organism evidence="1 2">
    <name type="scientific">Lentzea albida</name>
    <dbReference type="NCBI Taxonomy" id="65499"/>
    <lineage>
        <taxon>Bacteria</taxon>
        <taxon>Bacillati</taxon>
        <taxon>Actinomycetota</taxon>
        <taxon>Actinomycetes</taxon>
        <taxon>Pseudonocardiales</taxon>
        <taxon>Pseudonocardiaceae</taxon>
        <taxon>Lentzea</taxon>
    </lineage>
</organism>
<dbReference type="AlphaFoldDB" id="A0A1H9X0Y1"/>
<dbReference type="Proteomes" id="UP000199503">
    <property type="component" value="Unassembled WGS sequence"/>
</dbReference>
<dbReference type="RefSeq" id="WP_089926665.1">
    <property type="nucleotide sequence ID" value="NZ_FOFV01000026.1"/>
</dbReference>
<dbReference type="EMBL" id="FOFV01000026">
    <property type="protein sequence ID" value="SES39858.1"/>
    <property type="molecule type" value="Genomic_DNA"/>
</dbReference>
<accession>A0A1H9X0Y1</accession>
<evidence type="ECO:0000313" key="1">
    <source>
        <dbReference type="EMBL" id="SES39858.1"/>
    </source>
</evidence>
<dbReference type="STRING" id="65499.SAMN04488000_12677"/>
<evidence type="ECO:0000313" key="2">
    <source>
        <dbReference type="Proteomes" id="UP000199503"/>
    </source>
</evidence>
<name>A0A1H9X0Y1_9PSEU</name>
<keyword evidence="2" id="KW-1185">Reference proteome</keyword>
<sequence>MTSTFRNEIKLGDIDYRLSAKVESEGLLVMDLLGTTESGEVVADGRLRLPVDGGSTIGKLLTRVLSAHTRMQVRPSRHANATLPWTQDLDNELRQAWLQPGDRGAVERINRLADHMQRSPSAIRARLAKVGCDPDVATRELSETGAALLLRTKPKSPGDGD</sequence>
<proteinExistence type="predicted"/>
<gene>
    <name evidence="1" type="ORF">SAMN04488000_12677</name>
</gene>
<protein>
    <submittedName>
        <fullName evidence="1">Uncharacterized protein</fullName>
    </submittedName>
</protein>